<keyword evidence="2" id="KW-0687">Ribonucleoprotein</keyword>
<evidence type="ECO:0000313" key="3">
    <source>
        <dbReference type="Proteomes" id="UP000799429"/>
    </source>
</evidence>
<dbReference type="InterPro" id="IPR028364">
    <property type="entry name" value="Ribosomal_uL1/biogenesis"/>
</dbReference>
<gene>
    <name evidence="2" type="ORF">M501DRAFT_995749</name>
</gene>
<evidence type="ECO:0000313" key="2">
    <source>
        <dbReference type="EMBL" id="KAF2837208.1"/>
    </source>
</evidence>
<dbReference type="GO" id="GO:0003723">
    <property type="term" value="F:RNA binding"/>
    <property type="evidence" value="ECO:0007669"/>
    <property type="project" value="InterPro"/>
</dbReference>
<dbReference type="SUPFAM" id="SSF56808">
    <property type="entry name" value="Ribosomal protein L1"/>
    <property type="match status" value="1"/>
</dbReference>
<dbReference type="InterPro" id="IPR050257">
    <property type="entry name" value="eL8/uL1-like"/>
</dbReference>
<dbReference type="OrthoDB" id="10251727at2759"/>
<keyword evidence="2" id="KW-0689">Ribosomal protein</keyword>
<dbReference type="InterPro" id="IPR016095">
    <property type="entry name" value="Ribosomal_uL1_3-a/b-sand"/>
</dbReference>
<dbReference type="EMBL" id="MU006100">
    <property type="protein sequence ID" value="KAF2837208.1"/>
    <property type="molecule type" value="Genomic_DNA"/>
</dbReference>
<dbReference type="CDD" id="cd00403">
    <property type="entry name" value="Ribosomal_L1"/>
    <property type="match status" value="1"/>
</dbReference>
<feature type="compositionally biased region" description="Basic and acidic residues" evidence="1">
    <location>
        <begin position="382"/>
        <end position="400"/>
    </location>
</feature>
<dbReference type="PANTHER" id="PTHR23105">
    <property type="entry name" value="RIBOSOMAL PROTEIN L7AE FAMILY MEMBER"/>
    <property type="match status" value="1"/>
</dbReference>
<proteinExistence type="predicted"/>
<feature type="compositionally biased region" description="Basic and acidic residues" evidence="1">
    <location>
        <begin position="331"/>
        <end position="365"/>
    </location>
</feature>
<protein>
    <submittedName>
        <fullName evidence="2">Ribosomal protein L1</fullName>
    </submittedName>
</protein>
<feature type="region of interest" description="Disordered" evidence="1">
    <location>
        <begin position="1"/>
        <end position="23"/>
    </location>
</feature>
<feature type="region of interest" description="Disordered" evidence="1">
    <location>
        <begin position="314"/>
        <end position="453"/>
    </location>
</feature>
<evidence type="ECO:0000256" key="1">
    <source>
        <dbReference type="SAM" id="MobiDB-lite"/>
    </source>
</evidence>
<dbReference type="Proteomes" id="UP000799429">
    <property type="component" value="Unassembled WGS sequence"/>
</dbReference>
<sequence>MAPISTALTTRPESGTPYQLDSKQVSRAVTALTKHISSELQTKQSQAEKKNLLAEEGSEDEVQVSETPVWLIVSTKQHIVDDAKLKPGKIALPHALNQSPDTKICLITVAPQRAYKDLIAHPTFSAELSSKIARVIDIKKLSKKYKSYEARRQLIGEYDMFLADDRIVTMLPKTLGKAFYRGGAKRPVPVSLIGKQKFAKDENKQRIKEVGIPQEKLIGEPALVAKEISRAISSALVHLSASTTTAVKVAYASWAPEKIVQNINAVVAGLVRKFISKGWRNLRSLHIKGPDTMALPVWLAEELWVEEDQVLDQPFQPPIKDKEKRGRKRKTPEDTPKEGDELTVKRAKTDREESSKKREEPEGKSAKKSRKLKREEEEELEEKSLKKSRKSVEDGTKELEPATIEKGGKPKVDEKEPAKMSKTAEKKALMKSRKEEGKALRKVKKAELRRPSA</sequence>
<accession>A0A9P4VMZ9</accession>
<dbReference type="InterPro" id="IPR023674">
    <property type="entry name" value="Ribosomal_uL1-like"/>
</dbReference>
<organism evidence="2 3">
    <name type="scientific">Patellaria atrata CBS 101060</name>
    <dbReference type="NCBI Taxonomy" id="1346257"/>
    <lineage>
        <taxon>Eukaryota</taxon>
        <taxon>Fungi</taxon>
        <taxon>Dikarya</taxon>
        <taxon>Ascomycota</taxon>
        <taxon>Pezizomycotina</taxon>
        <taxon>Dothideomycetes</taxon>
        <taxon>Dothideomycetes incertae sedis</taxon>
        <taxon>Patellariales</taxon>
        <taxon>Patellariaceae</taxon>
        <taxon>Patellaria</taxon>
    </lineage>
</organism>
<dbReference type="AlphaFoldDB" id="A0A9P4VMZ9"/>
<name>A0A9P4VMZ9_9PEZI</name>
<dbReference type="Gene3D" id="3.40.50.790">
    <property type="match status" value="1"/>
</dbReference>
<feature type="compositionally biased region" description="Basic and acidic residues" evidence="1">
    <location>
        <begin position="406"/>
        <end position="453"/>
    </location>
</feature>
<dbReference type="GO" id="GO:0005840">
    <property type="term" value="C:ribosome"/>
    <property type="evidence" value="ECO:0007669"/>
    <property type="project" value="UniProtKB-KW"/>
</dbReference>
<keyword evidence="3" id="KW-1185">Reference proteome</keyword>
<dbReference type="Pfam" id="PF00687">
    <property type="entry name" value="Ribosomal_L1"/>
    <property type="match status" value="1"/>
</dbReference>
<comment type="caution">
    <text evidence="2">The sequence shown here is derived from an EMBL/GenBank/DDBJ whole genome shotgun (WGS) entry which is preliminary data.</text>
</comment>
<reference evidence="2" key="1">
    <citation type="journal article" date="2020" name="Stud. Mycol.">
        <title>101 Dothideomycetes genomes: a test case for predicting lifestyles and emergence of pathogens.</title>
        <authorList>
            <person name="Haridas S."/>
            <person name="Albert R."/>
            <person name="Binder M."/>
            <person name="Bloem J."/>
            <person name="Labutti K."/>
            <person name="Salamov A."/>
            <person name="Andreopoulos B."/>
            <person name="Baker S."/>
            <person name="Barry K."/>
            <person name="Bills G."/>
            <person name="Bluhm B."/>
            <person name="Cannon C."/>
            <person name="Castanera R."/>
            <person name="Culley D."/>
            <person name="Daum C."/>
            <person name="Ezra D."/>
            <person name="Gonzalez J."/>
            <person name="Henrissat B."/>
            <person name="Kuo A."/>
            <person name="Liang C."/>
            <person name="Lipzen A."/>
            <person name="Lutzoni F."/>
            <person name="Magnuson J."/>
            <person name="Mondo S."/>
            <person name="Nolan M."/>
            <person name="Ohm R."/>
            <person name="Pangilinan J."/>
            <person name="Park H.-J."/>
            <person name="Ramirez L."/>
            <person name="Alfaro M."/>
            <person name="Sun H."/>
            <person name="Tritt A."/>
            <person name="Yoshinaga Y."/>
            <person name="Zwiers L.-H."/>
            <person name="Turgeon B."/>
            <person name="Goodwin S."/>
            <person name="Spatafora J."/>
            <person name="Crous P."/>
            <person name="Grigoriev I."/>
        </authorList>
    </citation>
    <scope>NUCLEOTIDE SEQUENCE</scope>
    <source>
        <strain evidence="2">CBS 101060</strain>
    </source>
</reference>